<comment type="caution">
    <text evidence="2">The sequence shown here is derived from an EMBL/GenBank/DDBJ whole genome shotgun (WGS) entry which is preliminary data.</text>
</comment>
<proteinExistence type="predicted"/>
<name>A0ABP9G1H5_9MICC</name>
<organism evidence="2 3">
    <name type="scientific">Nesterenkonia rhizosphaerae</name>
    <dbReference type="NCBI Taxonomy" id="1348272"/>
    <lineage>
        <taxon>Bacteria</taxon>
        <taxon>Bacillati</taxon>
        <taxon>Actinomycetota</taxon>
        <taxon>Actinomycetes</taxon>
        <taxon>Micrococcales</taxon>
        <taxon>Micrococcaceae</taxon>
        <taxon>Nesterenkonia</taxon>
    </lineage>
</organism>
<accession>A0ABP9G1H5</accession>
<evidence type="ECO:0000313" key="3">
    <source>
        <dbReference type="Proteomes" id="UP001500368"/>
    </source>
</evidence>
<reference evidence="3" key="1">
    <citation type="journal article" date="2019" name="Int. J. Syst. Evol. Microbiol.">
        <title>The Global Catalogue of Microorganisms (GCM) 10K type strain sequencing project: providing services to taxonomists for standard genome sequencing and annotation.</title>
        <authorList>
            <consortium name="The Broad Institute Genomics Platform"/>
            <consortium name="The Broad Institute Genome Sequencing Center for Infectious Disease"/>
            <person name="Wu L."/>
            <person name="Ma J."/>
        </authorList>
    </citation>
    <scope>NUCLEOTIDE SEQUENCE [LARGE SCALE GENOMIC DNA]</scope>
    <source>
        <strain evidence="3">JCM 19129</strain>
    </source>
</reference>
<dbReference type="RefSeq" id="WP_345478044.1">
    <property type="nucleotide sequence ID" value="NZ_BAABLW010000007.1"/>
</dbReference>
<evidence type="ECO:0000313" key="2">
    <source>
        <dbReference type="EMBL" id="GAA4924300.1"/>
    </source>
</evidence>
<sequence length="218" mass="23067">MSHTIPDTADDYTRDQAPSRQSWGTSGAEQSTSTAQTETLPDLAQDVEALNEVEDTDEPASEELEVTARPGSRRKARKTTDAATTRIRRNAARAALTARDALSEADEDVIALLQSVLSAKDSTLNELAVALATTDGADTAALGFLADLRTAGSELERVLAVDAADEETVKAAWRFLAERKLVSKNRPESDIKAATAISAAVEKLGEAIDSAAAILSEV</sequence>
<dbReference type="Proteomes" id="UP001500368">
    <property type="component" value="Unassembled WGS sequence"/>
</dbReference>
<feature type="compositionally biased region" description="Polar residues" evidence="1">
    <location>
        <begin position="16"/>
        <end position="39"/>
    </location>
</feature>
<keyword evidence="3" id="KW-1185">Reference proteome</keyword>
<protein>
    <submittedName>
        <fullName evidence="2">Uncharacterized protein</fullName>
    </submittedName>
</protein>
<dbReference type="EMBL" id="BAABLW010000007">
    <property type="protein sequence ID" value="GAA4924300.1"/>
    <property type="molecule type" value="Genomic_DNA"/>
</dbReference>
<evidence type="ECO:0000256" key="1">
    <source>
        <dbReference type="SAM" id="MobiDB-lite"/>
    </source>
</evidence>
<feature type="region of interest" description="Disordered" evidence="1">
    <location>
        <begin position="1"/>
        <end position="84"/>
    </location>
</feature>
<feature type="compositionally biased region" description="Acidic residues" evidence="1">
    <location>
        <begin position="49"/>
        <end position="65"/>
    </location>
</feature>
<gene>
    <name evidence="2" type="ORF">GCM10025790_21890</name>
</gene>